<evidence type="ECO:0000313" key="4">
    <source>
        <dbReference type="EMBL" id="MBC8175764.1"/>
    </source>
</evidence>
<dbReference type="InterPro" id="IPR017853">
    <property type="entry name" value="GH"/>
</dbReference>
<evidence type="ECO:0000256" key="1">
    <source>
        <dbReference type="ARBA" id="ARBA00022676"/>
    </source>
</evidence>
<dbReference type="PANTHER" id="PTHR38784:SF1">
    <property type="entry name" value="SUCROSE PHOSPHORYLASE"/>
    <property type="match status" value="1"/>
</dbReference>
<keyword evidence="2" id="KW-0808">Transferase</keyword>
<comment type="caution">
    <text evidence="4">The sequence shown here is derived from an EMBL/GenBank/DDBJ whole genome shotgun (WGS) entry which is preliminary data.</text>
</comment>
<dbReference type="GO" id="GO:0005975">
    <property type="term" value="P:carbohydrate metabolic process"/>
    <property type="evidence" value="ECO:0007669"/>
    <property type="project" value="InterPro"/>
</dbReference>
<organism evidence="4 5">
    <name type="scientific">Candidatus Desulfacyla euxinica</name>
    <dbReference type="NCBI Taxonomy" id="2841693"/>
    <lineage>
        <taxon>Bacteria</taxon>
        <taxon>Deltaproteobacteria</taxon>
        <taxon>Candidatus Desulfacyla</taxon>
    </lineage>
</organism>
<dbReference type="SUPFAM" id="SSF51445">
    <property type="entry name" value="(Trans)glycosidases"/>
    <property type="match status" value="1"/>
</dbReference>
<feature type="domain" description="Glycosyl hydrolase family 13 catalytic" evidence="3">
    <location>
        <begin position="117"/>
        <end position="467"/>
    </location>
</feature>
<name>A0A8J6T6F4_9DELT</name>
<dbReference type="SUPFAM" id="SSF51011">
    <property type="entry name" value="Glycosyl hydrolase domain"/>
    <property type="match status" value="1"/>
</dbReference>
<dbReference type="Proteomes" id="UP000650524">
    <property type="component" value="Unassembled WGS sequence"/>
</dbReference>
<dbReference type="EMBL" id="JACNJD010000004">
    <property type="protein sequence ID" value="MBC8175764.1"/>
    <property type="molecule type" value="Genomic_DNA"/>
</dbReference>
<dbReference type="PANTHER" id="PTHR38784">
    <property type="entry name" value="SUCROSE PHOSPHORYLASE"/>
    <property type="match status" value="1"/>
</dbReference>
<dbReference type="InterPro" id="IPR006047">
    <property type="entry name" value="GH13_cat_dom"/>
</dbReference>
<evidence type="ECO:0000259" key="3">
    <source>
        <dbReference type="SMART" id="SM00642"/>
    </source>
</evidence>
<dbReference type="Gene3D" id="3.20.20.80">
    <property type="entry name" value="Glycosidases"/>
    <property type="match status" value="1"/>
</dbReference>
<dbReference type="InterPro" id="IPR033746">
    <property type="entry name" value="GGa_phosphorylase"/>
</dbReference>
<gene>
    <name evidence="4" type="ORF">H8E19_00050</name>
</gene>
<proteinExistence type="predicted"/>
<dbReference type="Gene3D" id="3.90.400.10">
    <property type="entry name" value="Oligo-1,6-glucosidase, Domain 2"/>
    <property type="match status" value="1"/>
</dbReference>
<evidence type="ECO:0000256" key="2">
    <source>
        <dbReference type="ARBA" id="ARBA00022679"/>
    </source>
</evidence>
<dbReference type="AlphaFoldDB" id="A0A8J6T6F4"/>
<feature type="non-terminal residue" evidence="4">
    <location>
        <position position="631"/>
    </location>
</feature>
<accession>A0A8J6T6F4</accession>
<keyword evidence="1" id="KW-0328">Glycosyltransferase</keyword>
<evidence type="ECO:0000313" key="5">
    <source>
        <dbReference type="Proteomes" id="UP000650524"/>
    </source>
</evidence>
<sequence>MENSESRDYSGSYSRKNSSEWVRLGYYAQPDYSRPLLEIPGKTRERMLGRLRFLYGETEAEKYILELERILRVHHAHKPQKMIDHEKGFDPQNRFTEQDMILITYGDLLRGEDRSPLACLDDFVQRPGLRDVFNTLHILPFFPYSSDKGFSVTDFQSVDPNLGSWQDIEDIGERYQLMFDGVLNHISSKSPAFQEFLNGSPYFKDIAIAYKSREALTPEQRKIIVRPRTSDLLTKFRTIEGDRYVWTTFSADQIDLNYKSPDVLMFIIDTMLLYVRRGADILRLDAVTYLWTEPGTPSVHLEQTHEIIKLLRDVFNVVAPWAAVLTETNVPHEENVSYFGNGHDEAQMVYNFALPPLVLHTFYREDATALSRWVKDLKYISDSTTFLNILDTHDGIGLMGVRDILPKEDIDFIIQTAREHGAFVSYKTGKDGKNEPYEINATWFSAINHESGDEDLSLQVKRFVASRSIALALRGVPAIYLHGLIGTRNDIDAVLRTKSKRDINRKVIEEQSIVQKMENRDSKLAQVARQLSWIGGIRVRQCAFHPNGAQRVLMISPDIFAVLRISPEGDQHVLALTNVTGSVCKIGIPLSDLGVDRGHWYDFVGKRGWIAKDGKLGVTLQPYDVCWLIPF</sequence>
<dbReference type="GO" id="GO:0016757">
    <property type="term" value="F:glycosyltransferase activity"/>
    <property type="evidence" value="ECO:0007669"/>
    <property type="project" value="UniProtKB-KW"/>
</dbReference>
<dbReference type="SMART" id="SM00642">
    <property type="entry name" value="Aamy"/>
    <property type="match status" value="1"/>
</dbReference>
<protein>
    <submittedName>
        <fullName evidence="4">Sugar phosphorylase</fullName>
    </submittedName>
</protein>
<dbReference type="Pfam" id="PF00128">
    <property type="entry name" value="Alpha-amylase"/>
    <property type="match status" value="1"/>
</dbReference>
<dbReference type="CDD" id="cd11356">
    <property type="entry name" value="AmyAc_Sucrose_phosphorylase-like_1"/>
    <property type="match status" value="1"/>
</dbReference>
<dbReference type="InterPro" id="IPR045857">
    <property type="entry name" value="O16G_dom_2"/>
</dbReference>
<reference evidence="4 5" key="1">
    <citation type="submission" date="2020-08" db="EMBL/GenBank/DDBJ databases">
        <title>Bridging the membrane lipid divide: bacteria of the FCB group superphylum have the potential to synthesize archaeal ether lipids.</title>
        <authorList>
            <person name="Villanueva L."/>
            <person name="Von Meijenfeldt F.A.B."/>
            <person name="Westbye A.B."/>
            <person name="Yadav S."/>
            <person name="Hopmans E.C."/>
            <person name="Dutilh B.E."/>
            <person name="Sinninghe Damste J.S."/>
        </authorList>
    </citation>
    <scope>NUCLEOTIDE SEQUENCE [LARGE SCALE GENOMIC DNA]</scope>
    <source>
        <strain evidence="4">NIOZ-UU27</strain>
    </source>
</reference>